<dbReference type="Proteomes" id="UP001247754">
    <property type="component" value="Unassembled WGS sequence"/>
</dbReference>
<accession>A0ABU1F9V4</accession>
<dbReference type="Pfam" id="PF01425">
    <property type="entry name" value="Amidase"/>
    <property type="match status" value="1"/>
</dbReference>
<dbReference type="InterPro" id="IPR000120">
    <property type="entry name" value="Amidase"/>
</dbReference>
<feature type="region of interest" description="Disordered" evidence="1">
    <location>
        <begin position="131"/>
        <end position="150"/>
    </location>
</feature>
<dbReference type="EMBL" id="JAVKPH010000013">
    <property type="protein sequence ID" value="MDR5653408.1"/>
    <property type="molecule type" value="Genomic_DNA"/>
</dbReference>
<keyword evidence="4" id="KW-1185">Reference proteome</keyword>
<comment type="caution">
    <text evidence="3">The sequence shown here is derived from an EMBL/GenBank/DDBJ whole genome shotgun (WGS) entry which is preliminary data.</text>
</comment>
<evidence type="ECO:0000256" key="1">
    <source>
        <dbReference type="SAM" id="MobiDB-lite"/>
    </source>
</evidence>
<protein>
    <submittedName>
        <fullName evidence="3">Amidase</fullName>
    </submittedName>
</protein>
<feature type="domain" description="Amidase" evidence="2">
    <location>
        <begin position="22"/>
        <end position="432"/>
    </location>
</feature>
<dbReference type="InterPro" id="IPR023631">
    <property type="entry name" value="Amidase_dom"/>
</dbReference>
<dbReference type="PANTHER" id="PTHR11895:SF151">
    <property type="entry name" value="GLUTAMYL-TRNA(GLN) AMIDOTRANSFERASE SUBUNIT A"/>
    <property type="match status" value="1"/>
</dbReference>
<evidence type="ECO:0000313" key="3">
    <source>
        <dbReference type="EMBL" id="MDR5653408.1"/>
    </source>
</evidence>
<gene>
    <name evidence="3" type="ORF">RGD00_12390</name>
</gene>
<reference evidence="3 4" key="1">
    <citation type="submission" date="2023-09" db="EMBL/GenBank/DDBJ databases">
        <title>Xinfangfangia sedmenti sp. nov., isolated the sedment.</title>
        <authorList>
            <person name="Xu L."/>
        </authorList>
    </citation>
    <scope>NUCLEOTIDE SEQUENCE [LARGE SCALE GENOMIC DNA]</scope>
    <source>
        <strain evidence="3 4">LG-4</strain>
    </source>
</reference>
<evidence type="ECO:0000313" key="4">
    <source>
        <dbReference type="Proteomes" id="UP001247754"/>
    </source>
</evidence>
<proteinExistence type="predicted"/>
<evidence type="ECO:0000259" key="2">
    <source>
        <dbReference type="Pfam" id="PF01425"/>
    </source>
</evidence>
<dbReference type="SUPFAM" id="SSF75304">
    <property type="entry name" value="Amidase signature (AS) enzymes"/>
    <property type="match status" value="1"/>
</dbReference>
<sequence>MITNYAALGRAFLHGETSPSAVMEHYLDTIARREPGVRAFVCLDPGRARAQAAAADLRWRNGAPLSPLDGMPIGVKDIIETADFPTGQGSPMWRGSETRRDAATVQALREAGAIVVGKTTTTEFASTELLEPTRNPHDPNRTPGGSSSGSAAACGAGMLPFALASQVVGSTTRPASFNGCIGYKPTTGGLNRGGSFDYLSQSCVGMLGMALEDVWLATRAIASRIGGDPGQVGVLGPDSLPAPMRPGRLALLDTDGMADATPGARAALAARLDALRAAGVEIADRRTCPLIEGLEQSLAGALDLAWEVLVWEMRWPLNTFSWRDDAAEGLSAAMKFRLAQGEAMTQADYARALSRRETARARLRDVACAYDAVITLGAPGAAPASFVNTGNPAFNVPASLLGAPALSLPVLEDDGMPLGLQIFSGHGSDARLFGHAHWLLSGDAAAG</sequence>
<dbReference type="InterPro" id="IPR036928">
    <property type="entry name" value="AS_sf"/>
</dbReference>
<name>A0ABU1F9V4_9RHOB</name>
<dbReference type="RefSeq" id="WP_310457646.1">
    <property type="nucleotide sequence ID" value="NZ_JAVKPH010000013.1"/>
</dbReference>
<dbReference type="Gene3D" id="3.90.1300.10">
    <property type="entry name" value="Amidase signature (AS) domain"/>
    <property type="match status" value="1"/>
</dbReference>
<organism evidence="3 4">
    <name type="scientific">Ruixingdingia sedimenti</name>
    <dbReference type="NCBI Taxonomy" id="3073604"/>
    <lineage>
        <taxon>Bacteria</taxon>
        <taxon>Pseudomonadati</taxon>
        <taxon>Pseudomonadota</taxon>
        <taxon>Alphaproteobacteria</taxon>
        <taxon>Rhodobacterales</taxon>
        <taxon>Paracoccaceae</taxon>
        <taxon>Ruixingdingia</taxon>
    </lineage>
</organism>
<dbReference type="PANTHER" id="PTHR11895">
    <property type="entry name" value="TRANSAMIDASE"/>
    <property type="match status" value="1"/>
</dbReference>